<dbReference type="Gene3D" id="3.40.640.10">
    <property type="entry name" value="Type I PLP-dependent aspartate aminotransferase-like (Major domain)"/>
    <property type="match status" value="1"/>
</dbReference>
<evidence type="ECO:0000256" key="4">
    <source>
        <dbReference type="ARBA" id="ARBA00023239"/>
    </source>
</evidence>
<comment type="caution">
    <text evidence="7">The sequence shown here is derived from an EMBL/GenBank/DDBJ whole genome shotgun (WGS) entry which is preliminary data.</text>
</comment>
<dbReference type="Pfam" id="PF00155">
    <property type="entry name" value="Aminotran_1_2"/>
    <property type="match status" value="1"/>
</dbReference>
<feature type="domain" description="Aminotransferase class I/classII large" evidence="6">
    <location>
        <begin position="32"/>
        <end position="377"/>
    </location>
</feature>
<accession>A0A543HJD7</accession>
<dbReference type="Proteomes" id="UP000316747">
    <property type="component" value="Unassembled WGS sequence"/>
</dbReference>
<dbReference type="PANTHER" id="PTHR43525:SF2">
    <property type="entry name" value="CYSTATHIONINE BETA-LYASE-RELATED"/>
    <property type="match status" value="1"/>
</dbReference>
<dbReference type="GO" id="GO:0047804">
    <property type="term" value="F:cysteine-S-conjugate beta-lyase activity"/>
    <property type="evidence" value="ECO:0007669"/>
    <property type="project" value="UniProtKB-EC"/>
</dbReference>
<keyword evidence="4 7" id="KW-0456">Lyase</keyword>
<evidence type="ECO:0000259" key="6">
    <source>
        <dbReference type="Pfam" id="PF00155"/>
    </source>
</evidence>
<name>A0A543HJD7_9MICO</name>
<gene>
    <name evidence="7" type="ORF">FBY41_3828</name>
</gene>
<evidence type="ECO:0000256" key="3">
    <source>
        <dbReference type="ARBA" id="ARBA00022898"/>
    </source>
</evidence>
<dbReference type="RefSeq" id="WP_141845925.1">
    <property type="nucleotide sequence ID" value="NZ_VFPM01000003.1"/>
</dbReference>
<dbReference type="PANTHER" id="PTHR43525">
    <property type="entry name" value="PROTEIN MALY"/>
    <property type="match status" value="1"/>
</dbReference>
<evidence type="ECO:0000256" key="5">
    <source>
        <dbReference type="ARBA" id="ARBA00037974"/>
    </source>
</evidence>
<evidence type="ECO:0000313" key="8">
    <source>
        <dbReference type="Proteomes" id="UP000316747"/>
    </source>
</evidence>
<dbReference type="Gene3D" id="3.90.1150.10">
    <property type="entry name" value="Aspartate Aminotransferase, domain 1"/>
    <property type="match status" value="1"/>
</dbReference>
<keyword evidence="8" id="KW-1185">Reference proteome</keyword>
<dbReference type="EC" id="4.4.1.13" evidence="2"/>
<dbReference type="InterPro" id="IPR015421">
    <property type="entry name" value="PyrdxlP-dep_Trfase_major"/>
</dbReference>
<sequence length="382" mass="40699">MPTHLLDVPLDVLRRDRTSIKWRRYPADVLPLWIAEMDARPCPAVVDAVTAAMTRGDTGYAGDEGYAAALAELAEAEWAWTTDPGAMVRVTDVLTGVAHLLGLLTDPLGPVIVSPPVYNAFYDVISSIGRRVVEAPLTADGRLDLDLLDTTFGEVTAQGGRAAYLLSNPHNPTGTVHSAAELEGLAAVAERHGVRVLSDEIHAPLVFAPHRFTPYLTVPGSERGITVTSASKAWNLAGLKAALVVPGEDARADVARLHPFVTFGASHFGVIAQTAAYRHGREWVHELVGELDANRALLGELVREHLTGAHLLVPDSTYLAWLDLRPLGLGDRPAATLLERGRVAVSEGTMFGAAGAGHVRINFATSPDVLREAVARIAGCIG</sequence>
<dbReference type="InterPro" id="IPR015422">
    <property type="entry name" value="PyrdxlP-dep_Trfase_small"/>
</dbReference>
<reference evidence="7 8" key="1">
    <citation type="submission" date="2019-06" db="EMBL/GenBank/DDBJ databases">
        <title>Genome sequencing of plant associated microbes to promote plant fitness in Sorghum bicolor and Oryza sativa.</title>
        <authorList>
            <person name="Coleman-Derr D."/>
        </authorList>
    </citation>
    <scope>NUCLEOTIDE SEQUENCE [LARGE SCALE GENOMIC DNA]</scope>
    <source>
        <strain evidence="7 8">KV-663</strain>
    </source>
</reference>
<protein>
    <recommendedName>
        <fullName evidence="2">cysteine-S-conjugate beta-lyase</fullName>
        <ecNumber evidence="2">4.4.1.13</ecNumber>
    </recommendedName>
</protein>
<dbReference type="InterPro" id="IPR004839">
    <property type="entry name" value="Aminotransferase_I/II_large"/>
</dbReference>
<evidence type="ECO:0000313" key="7">
    <source>
        <dbReference type="EMBL" id="TQM58461.1"/>
    </source>
</evidence>
<dbReference type="SUPFAM" id="SSF53383">
    <property type="entry name" value="PLP-dependent transferases"/>
    <property type="match status" value="1"/>
</dbReference>
<dbReference type="GO" id="GO:0030170">
    <property type="term" value="F:pyridoxal phosphate binding"/>
    <property type="evidence" value="ECO:0007669"/>
    <property type="project" value="InterPro"/>
</dbReference>
<comment type="cofactor">
    <cofactor evidence="1">
        <name>pyridoxal 5'-phosphate</name>
        <dbReference type="ChEBI" id="CHEBI:597326"/>
    </cofactor>
</comment>
<evidence type="ECO:0000256" key="1">
    <source>
        <dbReference type="ARBA" id="ARBA00001933"/>
    </source>
</evidence>
<dbReference type="InterPro" id="IPR051798">
    <property type="entry name" value="Class-II_PLP-Dep_Aminotrans"/>
</dbReference>
<dbReference type="EMBL" id="VFPM01000003">
    <property type="protein sequence ID" value="TQM58461.1"/>
    <property type="molecule type" value="Genomic_DNA"/>
</dbReference>
<keyword evidence="3" id="KW-0663">Pyridoxal phosphate</keyword>
<evidence type="ECO:0000256" key="2">
    <source>
        <dbReference type="ARBA" id="ARBA00012224"/>
    </source>
</evidence>
<comment type="similarity">
    <text evidence="5">Belongs to the class-II pyridoxal-phosphate-dependent aminotransferase family. MalY/PatB cystathionine beta-lyase subfamily.</text>
</comment>
<proteinExistence type="inferred from homology"/>
<organism evidence="7 8">
    <name type="scientific">Humibacillus xanthopallidus</name>
    <dbReference type="NCBI Taxonomy" id="412689"/>
    <lineage>
        <taxon>Bacteria</taxon>
        <taxon>Bacillati</taxon>
        <taxon>Actinomycetota</taxon>
        <taxon>Actinomycetes</taxon>
        <taxon>Micrococcales</taxon>
        <taxon>Intrasporangiaceae</taxon>
        <taxon>Humibacillus</taxon>
    </lineage>
</organism>
<dbReference type="CDD" id="cd00609">
    <property type="entry name" value="AAT_like"/>
    <property type="match status" value="1"/>
</dbReference>
<dbReference type="OrthoDB" id="3224382at2"/>
<dbReference type="InterPro" id="IPR015424">
    <property type="entry name" value="PyrdxlP-dep_Trfase"/>
</dbReference>
<dbReference type="AlphaFoldDB" id="A0A543HJD7"/>